<feature type="transmembrane region" description="Helical" evidence="2">
    <location>
        <begin position="642"/>
        <end position="663"/>
    </location>
</feature>
<dbReference type="InterPro" id="IPR038765">
    <property type="entry name" value="Papain-like_cys_pep_sf"/>
</dbReference>
<dbReference type="RefSeq" id="WP_379864886.1">
    <property type="nucleotide sequence ID" value="NZ_JBHTBW010000031.1"/>
</dbReference>
<accession>A0ABW2RKN7</accession>
<keyword evidence="2" id="KW-0812">Transmembrane</keyword>
<keyword evidence="2" id="KW-0472">Membrane</keyword>
<dbReference type="InterPro" id="IPR052901">
    <property type="entry name" value="Bact_TGase-like"/>
</dbReference>
<feature type="region of interest" description="Disordered" evidence="1">
    <location>
        <begin position="557"/>
        <end position="612"/>
    </location>
</feature>
<dbReference type="Gene3D" id="3.10.620.30">
    <property type="match status" value="1"/>
</dbReference>
<evidence type="ECO:0000256" key="2">
    <source>
        <dbReference type="SAM" id="Phobius"/>
    </source>
</evidence>
<evidence type="ECO:0000313" key="4">
    <source>
        <dbReference type="EMBL" id="MFC7441586.1"/>
    </source>
</evidence>
<organism evidence="4 5">
    <name type="scientific">Laceyella putida</name>
    <dbReference type="NCBI Taxonomy" id="110101"/>
    <lineage>
        <taxon>Bacteria</taxon>
        <taxon>Bacillati</taxon>
        <taxon>Bacillota</taxon>
        <taxon>Bacilli</taxon>
        <taxon>Bacillales</taxon>
        <taxon>Thermoactinomycetaceae</taxon>
        <taxon>Laceyella</taxon>
    </lineage>
</organism>
<feature type="compositionally biased region" description="Polar residues" evidence="1">
    <location>
        <begin position="578"/>
        <end position="596"/>
    </location>
</feature>
<dbReference type="PANTHER" id="PTHR42736:SF1">
    <property type="entry name" value="PROTEIN-GLUTAMINE GAMMA-GLUTAMYLTRANSFERASE"/>
    <property type="match status" value="1"/>
</dbReference>
<feature type="transmembrane region" description="Helical" evidence="2">
    <location>
        <begin position="12"/>
        <end position="32"/>
    </location>
</feature>
<evidence type="ECO:0000313" key="5">
    <source>
        <dbReference type="Proteomes" id="UP001596500"/>
    </source>
</evidence>
<keyword evidence="2" id="KW-1133">Transmembrane helix</keyword>
<keyword evidence="5" id="KW-1185">Reference proteome</keyword>
<evidence type="ECO:0000259" key="3">
    <source>
        <dbReference type="SMART" id="SM00460"/>
    </source>
</evidence>
<name>A0ABW2RKN7_9BACL</name>
<reference evidence="5" key="1">
    <citation type="journal article" date="2019" name="Int. J. Syst. Evol. Microbiol.">
        <title>The Global Catalogue of Microorganisms (GCM) 10K type strain sequencing project: providing services to taxonomists for standard genome sequencing and annotation.</title>
        <authorList>
            <consortium name="The Broad Institute Genomics Platform"/>
            <consortium name="The Broad Institute Genome Sequencing Center for Infectious Disease"/>
            <person name="Wu L."/>
            <person name="Ma J."/>
        </authorList>
    </citation>
    <scope>NUCLEOTIDE SEQUENCE [LARGE SCALE GENOMIC DNA]</scope>
    <source>
        <strain evidence="5">CGMCC 1.12942</strain>
    </source>
</reference>
<feature type="transmembrane region" description="Helical" evidence="2">
    <location>
        <begin position="105"/>
        <end position="131"/>
    </location>
</feature>
<dbReference type="Pfam" id="PF11992">
    <property type="entry name" value="TgpA_N"/>
    <property type="match status" value="1"/>
</dbReference>
<dbReference type="Pfam" id="PF01841">
    <property type="entry name" value="Transglut_core"/>
    <property type="match status" value="1"/>
</dbReference>
<feature type="compositionally biased region" description="Basic and acidic residues" evidence="1">
    <location>
        <begin position="562"/>
        <end position="577"/>
    </location>
</feature>
<dbReference type="SMART" id="SM00460">
    <property type="entry name" value="TGc"/>
    <property type="match status" value="1"/>
</dbReference>
<feature type="transmembrane region" description="Helical" evidence="2">
    <location>
        <begin position="204"/>
        <end position="222"/>
    </location>
</feature>
<evidence type="ECO:0000256" key="1">
    <source>
        <dbReference type="SAM" id="MobiDB-lite"/>
    </source>
</evidence>
<feature type="transmembrane region" description="Helical" evidence="2">
    <location>
        <begin position="38"/>
        <end position="56"/>
    </location>
</feature>
<sequence length="734" mass="85525">MDKYDEMVRSNNIHWILLASCFTFLEVLAPFAGLTGTVGIPLFFIGFCCFSLLQLWKRSLIKQFPLCLPLIYCLLNMLFYSSFFLRDPRWFYQIFLDLSQELANWQWTAMFSLDYLPHIRSFFFFLLLWLISVGWTRCFFRRTPRLLLFCFSFLFIVLVDFGTDLDVGMAPVRLCLWLLLLSMRLKAERMLAELPQWDRLPARWWRWSWSLLLLLGLFAWLMPKVPSTWELDLTRYLPQGHMAASKQKAGYSRDEVTLGGPLEQDMRIVFRAEMDTPYYWRGESKEIYTGNRWVHADGKTPLSLEHLPASAIFRNLFFNLTTSKQQVRITAAKPMGNILFVPGQLTRLQTVEGKPAFSNGVIIAKGEMVLYQSHVEIESSINWTRVTMATEVPEIDEDQLRQGHWVSPDEKKYIQAHLQLPPNMPKRVLSLAKKVTRDADNWYDKAVAIERYLKWNQTYRYDLSNVPTLPEGRDFVDHFLFDSKVGYCDHFSTAMVVLLRANQIPARWVKGFAPGELSYSAVSHRYQATVRNKDAHSWVEVYFPGVGWLPFEPTPTFTNPTAKEREQATNRIADGEKPQNTPATPGLPSPTNNQLSLFEEDNSTHDPSHPFGTKGQGRWLWPGLLLLVMGAAGAVWWKRRFFLWIACLLCLRMGWLMVGYRLYGRLNQEWSDQTGLTLRQGWERKMGIDPQVDQGVKLLIHWYEQRRYGANEEGQAIPLTWRSLWKIMVNRLQP</sequence>
<feature type="transmembrane region" description="Helical" evidence="2">
    <location>
        <begin position="68"/>
        <end position="85"/>
    </location>
</feature>
<feature type="domain" description="Transglutaminase-like" evidence="3">
    <location>
        <begin position="480"/>
        <end position="555"/>
    </location>
</feature>
<feature type="transmembrane region" description="Helical" evidence="2">
    <location>
        <begin position="143"/>
        <end position="161"/>
    </location>
</feature>
<dbReference type="PANTHER" id="PTHR42736">
    <property type="entry name" value="PROTEIN-GLUTAMINE GAMMA-GLUTAMYLTRANSFERASE"/>
    <property type="match status" value="1"/>
</dbReference>
<proteinExistence type="predicted"/>
<comment type="caution">
    <text evidence="4">The sequence shown here is derived from an EMBL/GenBank/DDBJ whole genome shotgun (WGS) entry which is preliminary data.</text>
</comment>
<feature type="transmembrane region" description="Helical" evidence="2">
    <location>
        <begin position="619"/>
        <end position="637"/>
    </location>
</feature>
<dbReference type="InterPro" id="IPR021878">
    <property type="entry name" value="TgpA_N"/>
</dbReference>
<dbReference type="Proteomes" id="UP001596500">
    <property type="component" value="Unassembled WGS sequence"/>
</dbReference>
<gene>
    <name evidence="4" type="ORF">ACFQNG_10550</name>
</gene>
<dbReference type="PROSITE" id="PS51257">
    <property type="entry name" value="PROKAR_LIPOPROTEIN"/>
    <property type="match status" value="1"/>
</dbReference>
<dbReference type="EMBL" id="JBHTBW010000031">
    <property type="protein sequence ID" value="MFC7441586.1"/>
    <property type="molecule type" value="Genomic_DNA"/>
</dbReference>
<dbReference type="SUPFAM" id="SSF54001">
    <property type="entry name" value="Cysteine proteinases"/>
    <property type="match status" value="1"/>
</dbReference>
<protein>
    <submittedName>
        <fullName evidence="4">Transglutaminase family protein</fullName>
    </submittedName>
</protein>
<dbReference type="InterPro" id="IPR002931">
    <property type="entry name" value="Transglutaminase-like"/>
</dbReference>